<organism evidence="1 2">
    <name type="scientific">Steinernema carpocapsae</name>
    <name type="common">Entomopathogenic nematode</name>
    <dbReference type="NCBI Taxonomy" id="34508"/>
    <lineage>
        <taxon>Eukaryota</taxon>
        <taxon>Metazoa</taxon>
        <taxon>Ecdysozoa</taxon>
        <taxon>Nematoda</taxon>
        <taxon>Chromadorea</taxon>
        <taxon>Rhabditida</taxon>
        <taxon>Tylenchina</taxon>
        <taxon>Panagrolaimomorpha</taxon>
        <taxon>Strongyloidoidea</taxon>
        <taxon>Steinernematidae</taxon>
        <taxon>Steinernema</taxon>
    </lineage>
</organism>
<evidence type="ECO:0000313" key="2">
    <source>
        <dbReference type="Proteomes" id="UP000298663"/>
    </source>
</evidence>
<gene>
    <name evidence="1" type="ORF">L596_008563</name>
</gene>
<proteinExistence type="predicted"/>
<reference evidence="1 2" key="2">
    <citation type="journal article" date="2019" name="G3 (Bethesda)">
        <title>Hybrid Assembly of the Genome of the Entomopathogenic Nematode Steinernema carpocapsae Identifies the X-Chromosome.</title>
        <authorList>
            <person name="Serra L."/>
            <person name="Macchietto M."/>
            <person name="Macias-Munoz A."/>
            <person name="McGill C.J."/>
            <person name="Rodriguez I.M."/>
            <person name="Rodriguez B."/>
            <person name="Murad R."/>
            <person name="Mortazavi A."/>
        </authorList>
    </citation>
    <scope>NUCLEOTIDE SEQUENCE [LARGE SCALE GENOMIC DNA]</scope>
    <source>
        <strain evidence="1 2">ALL</strain>
    </source>
</reference>
<dbReference type="AlphaFoldDB" id="A0A4U5PCY7"/>
<evidence type="ECO:0000313" key="1">
    <source>
        <dbReference type="EMBL" id="TKR94252.1"/>
    </source>
</evidence>
<sequence length="169" mass="19389">MFYRSAFRYGYGSKKNPEVHEIGGFEWIADESRECPQVDNKSFRCTILTCRPKNENKKTVLWSCLAKGIHVLGNMETNVEVAFHMWQNLFNNGCSTFHVHREQAKYSSAFDASCPVSYGEVQIEIVTSTCADLTDSNNPLIDEDRIGAAHFKVGDEHLWLSKRLIRLFF</sequence>
<protein>
    <submittedName>
        <fullName evidence="1">Uncharacterized protein</fullName>
    </submittedName>
</protein>
<name>A0A4U5PCY7_STECR</name>
<dbReference type="Proteomes" id="UP000298663">
    <property type="component" value="Unassembled WGS sequence"/>
</dbReference>
<accession>A0A4U5PCY7</accession>
<dbReference type="EMBL" id="AZBU02000002">
    <property type="protein sequence ID" value="TKR94252.1"/>
    <property type="molecule type" value="Genomic_DNA"/>
</dbReference>
<comment type="caution">
    <text evidence="1">The sequence shown here is derived from an EMBL/GenBank/DDBJ whole genome shotgun (WGS) entry which is preliminary data.</text>
</comment>
<reference evidence="1 2" key="1">
    <citation type="journal article" date="2015" name="Genome Biol.">
        <title>Comparative genomics of Steinernema reveals deeply conserved gene regulatory networks.</title>
        <authorList>
            <person name="Dillman A.R."/>
            <person name="Macchietto M."/>
            <person name="Porter C.F."/>
            <person name="Rogers A."/>
            <person name="Williams B."/>
            <person name="Antoshechkin I."/>
            <person name="Lee M.M."/>
            <person name="Goodwin Z."/>
            <person name="Lu X."/>
            <person name="Lewis E.E."/>
            <person name="Goodrich-Blair H."/>
            <person name="Stock S.P."/>
            <person name="Adams B.J."/>
            <person name="Sternberg P.W."/>
            <person name="Mortazavi A."/>
        </authorList>
    </citation>
    <scope>NUCLEOTIDE SEQUENCE [LARGE SCALE GENOMIC DNA]</scope>
    <source>
        <strain evidence="1 2">ALL</strain>
    </source>
</reference>
<keyword evidence="2" id="KW-1185">Reference proteome</keyword>